<keyword evidence="9" id="KW-1185">Reference proteome</keyword>
<evidence type="ECO:0000313" key="8">
    <source>
        <dbReference type="EMBL" id="MEE2041629.1"/>
    </source>
</evidence>
<feature type="transmembrane region" description="Helical" evidence="6">
    <location>
        <begin position="268"/>
        <end position="291"/>
    </location>
</feature>
<evidence type="ECO:0000256" key="5">
    <source>
        <dbReference type="ARBA" id="ARBA00023136"/>
    </source>
</evidence>
<keyword evidence="5 6" id="KW-0472">Membrane</keyword>
<evidence type="ECO:0000256" key="1">
    <source>
        <dbReference type="ARBA" id="ARBA00004651"/>
    </source>
</evidence>
<dbReference type="InterPro" id="IPR051449">
    <property type="entry name" value="ABC-2_transporter_component"/>
</dbReference>
<evidence type="ECO:0000256" key="3">
    <source>
        <dbReference type="ARBA" id="ARBA00022692"/>
    </source>
</evidence>
<keyword evidence="2" id="KW-1003">Cell membrane</keyword>
<organism evidence="8 9">
    <name type="scientific">Nocardiopsis codii</name>
    <dbReference type="NCBI Taxonomy" id="3065942"/>
    <lineage>
        <taxon>Bacteria</taxon>
        <taxon>Bacillati</taxon>
        <taxon>Actinomycetota</taxon>
        <taxon>Actinomycetes</taxon>
        <taxon>Streptosporangiales</taxon>
        <taxon>Nocardiopsidaceae</taxon>
        <taxon>Nocardiopsis</taxon>
    </lineage>
</organism>
<dbReference type="Gene3D" id="3.40.1710.10">
    <property type="entry name" value="abc type-2 transporter like domain"/>
    <property type="match status" value="1"/>
</dbReference>
<dbReference type="EMBL" id="JAUZMY010000057">
    <property type="protein sequence ID" value="MEE2041629.1"/>
    <property type="molecule type" value="Genomic_DNA"/>
</dbReference>
<proteinExistence type="predicted"/>
<comment type="subcellular location">
    <subcellularLocation>
        <location evidence="1">Cell membrane</location>
        <topology evidence="1">Multi-pass membrane protein</topology>
    </subcellularLocation>
</comment>
<gene>
    <name evidence="8" type="ORF">Q8791_30850</name>
</gene>
<feature type="transmembrane region" description="Helical" evidence="6">
    <location>
        <begin position="21"/>
        <end position="40"/>
    </location>
</feature>
<accession>A0ABU7KHA9</accession>
<sequence length="383" mass="40812">MKPLIIGVLNLRRVFRDRTNIFFVLLLPFLMVFMMGLMYGEGQPVLAVSSPSQAGLGDRLVDALEEDERIDVLHMDEGEMRDLVEGGDVQAGLVIPDDYEDRIRDGERVELELVTRSDDLAAADVGIWVRSVVTRESSLLSTAQVTGSVRDDGFDERLENASETEVSGIEVEVTTSGDATFPEGLSSHSLAAPPLLLLYTFITALTTSLGIVQARRSGVLRRMYASPTSAGSIVLGEALGRFLIALTQALLILFGSALMFGVDWGDLLATSLVVTAFCLVSSGASLLLGSLARTEGGALAAAVGISLGAGALGGTMLPLESFDETMTTIAFLTPHAWGYDAFSELIRNQATLTDVLPHIGVLLGYAAVLLTLGVWRFRGAVTA</sequence>
<feature type="transmembrane region" description="Helical" evidence="6">
    <location>
        <begin position="298"/>
        <end position="317"/>
    </location>
</feature>
<name>A0ABU7KHA9_9ACTN</name>
<evidence type="ECO:0000256" key="6">
    <source>
        <dbReference type="SAM" id="Phobius"/>
    </source>
</evidence>
<dbReference type="RefSeq" id="WP_330095385.1">
    <property type="nucleotide sequence ID" value="NZ_JAUZMY010000057.1"/>
</dbReference>
<feature type="transmembrane region" description="Helical" evidence="6">
    <location>
        <begin position="191"/>
        <end position="212"/>
    </location>
</feature>
<dbReference type="PANTHER" id="PTHR30294:SF38">
    <property type="entry name" value="TRANSPORT PERMEASE PROTEIN"/>
    <property type="match status" value="1"/>
</dbReference>
<dbReference type="InterPro" id="IPR013525">
    <property type="entry name" value="ABC2_TM"/>
</dbReference>
<feature type="transmembrane region" description="Helical" evidence="6">
    <location>
        <begin position="355"/>
        <end position="375"/>
    </location>
</feature>
<dbReference type="PANTHER" id="PTHR30294">
    <property type="entry name" value="MEMBRANE COMPONENT OF ABC TRANSPORTER YHHJ-RELATED"/>
    <property type="match status" value="1"/>
</dbReference>
<evidence type="ECO:0000313" key="9">
    <source>
        <dbReference type="Proteomes" id="UP001356095"/>
    </source>
</evidence>
<dbReference type="Proteomes" id="UP001356095">
    <property type="component" value="Unassembled WGS sequence"/>
</dbReference>
<dbReference type="Pfam" id="PF12698">
    <property type="entry name" value="ABC2_membrane_3"/>
    <property type="match status" value="1"/>
</dbReference>
<evidence type="ECO:0000256" key="2">
    <source>
        <dbReference type="ARBA" id="ARBA00022475"/>
    </source>
</evidence>
<evidence type="ECO:0000256" key="4">
    <source>
        <dbReference type="ARBA" id="ARBA00022989"/>
    </source>
</evidence>
<reference evidence="8 9" key="1">
    <citation type="submission" date="2023-08" db="EMBL/GenBank/DDBJ databases">
        <authorList>
            <person name="Girao M."/>
            <person name="Carvalho M.F."/>
        </authorList>
    </citation>
    <scope>NUCLEOTIDE SEQUENCE [LARGE SCALE GENOMIC DNA]</scope>
    <source>
        <strain evidence="8 9">CT-R113</strain>
    </source>
</reference>
<evidence type="ECO:0000259" key="7">
    <source>
        <dbReference type="Pfam" id="PF12698"/>
    </source>
</evidence>
<protein>
    <submittedName>
        <fullName evidence="8">ABC transporter permease</fullName>
    </submittedName>
</protein>
<keyword evidence="3 6" id="KW-0812">Transmembrane</keyword>
<keyword evidence="4 6" id="KW-1133">Transmembrane helix</keyword>
<comment type="caution">
    <text evidence="8">The sequence shown here is derived from an EMBL/GenBank/DDBJ whole genome shotgun (WGS) entry which is preliminary data.</text>
</comment>
<feature type="domain" description="ABC-2 type transporter transmembrane" evidence="7">
    <location>
        <begin position="21"/>
        <end position="375"/>
    </location>
</feature>